<evidence type="ECO:0000256" key="6">
    <source>
        <dbReference type="ARBA" id="ARBA00022917"/>
    </source>
</evidence>
<dbReference type="Pfam" id="PF03462">
    <property type="entry name" value="PCRF"/>
    <property type="match status" value="1"/>
</dbReference>
<dbReference type="GO" id="GO:0005829">
    <property type="term" value="C:cytosol"/>
    <property type="evidence" value="ECO:0007669"/>
    <property type="project" value="UniProtKB-ARBA"/>
</dbReference>
<feature type="compositionally biased region" description="Basic and acidic residues" evidence="10">
    <location>
        <begin position="286"/>
        <end position="297"/>
    </location>
</feature>
<reference evidence="12" key="2">
    <citation type="submission" date="2017-08" db="EMBL/GenBank/DDBJ databases">
        <title>Complete Genome Sequence of Francisella noatunensis subsp. orientalis strain FNO190.</title>
        <authorList>
            <person name="Pereira F.L."/>
            <person name="Goncalves L.A."/>
            <person name="Guilherme T.C."/>
            <person name="Soares S.C."/>
            <person name="Dorella F.A."/>
            <person name="Carvalho A.F."/>
            <person name="Leibowitz M.P."/>
            <person name="Leal C.A.G."/>
            <person name="Azevedo V.A.C."/>
            <person name="Figueiredo H.C.P."/>
        </authorList>
    </citation>
    <scope>NUCLEOTIDE SEQUENCE</scope>
    <source>
        <strain evidence="12">FNO190</strain>
    </source>
</reference>
<dbReference type="NCBIfam" id="TIGR00019">
    <property type="entry name" value="prfA"/>
    <property type="match status" value="1"/>
</dbReference>
<dbReference type="SMART" id="SM00937">
    <property type="entry name" value="PCRF"/>
    <property type="match status" value="1"/>
</dbReference>
<evidence type="ECO:0000256" key="8">
    <source>
        <dbReference type="NCBIfam" id="TIGR00019"/>
    </source>
</evidence>
<dbReference type="PANTHER" id="PTHR43804">
    <property type="entry name" value="LD18447P"/>
    <property type="match status" value="1"/>
</dbReference>
<dbReference type="HAMAP" id="MF_00093">
    <property type="entry name" value="Rel_fac_1"/>
    <property type="match status" value="1"/>
</dbReference>
<organism evidence="13 15">
    <name type="scientific">Francisella orientalis</name>
    <dbReference type="NCBI Taxonomy" id="299583"/>
    <lineage>
        <taxon>Bacteria</taxon>
        <taxon>Pseudomonadati</taxon>
        <taxon>Pseudomonadota</taxon>
        <taxon>Gammaproteobacteria</taxon>
        <taxon>Thiotrichales</taxon>
        <taxon>Francisellaceae</taxon>
        <taxon>Francisella</taxon>
    </lineage>
</organism>
<reference evidence="13" key="3">
    <citation type="journal article" date="2020" name="Int. J. Syst. Evol. Microbiol.">
        <title>Reclassification of Francisella noatunensis subsp. orientalis Ottem et al. 2009 as Francisella orientalis sp. nov., Francisella noatunensis subsp. chilensis subsp. nov. and emended description of Francisella noatunensis.</title>
        <authorList>
            <person name="Ramirez-Paredes J.G."/>
            <person name="Larsson P."/>
            <person name="Thompson K.D."/>
            <person name="Penman D.J."/>
            <person name="Busse H.J."/>
            <person name="Ohrman C."/>
            <person name="Sjodin A."/>
            <person name="Soto E."/>
            <person name="Richards R.H."/>
            <person name="Adams A."/>
            <person name="Colquhoun D.J."/>
        </authorList>
    </citation>
    <scope>NUCLEOTIDE SEQUENCE</scope>
    <source>
        <strain evidence="13">LADL-07285A</strain>
    </source>
</reference>
<evidence type="ECO:0000313" key="12">
    <source>
        <dbReference type="EMBL" id="AKN89254.1"/>
    </source>
</evidence>
<dbReference type="FunFam" id="3.30.160.20:FF:000004">
    <property type="entry name" value="Peptide chain release factor 1"/>
    <property type="match status" value="1"/>
</dbReference>
<dbReference type="FunFam" id="3.30.70.1660:FF:000004">
    <property type="entry name" value="Peptide chain release factor 1"/>
    <property type="match status" value="1"/>
</dbReference>
<keyword evidence="5 7" id="KW-0963">Cytoplasm</keyword>
<dbReference type="FunFam" id="3.30.70.1660:FF:000002">
    <property type="entry name" value="Peptide chain release factor 1"/>
    <property type="match status" value="1"/>
</dbReference>
<reference evidence="14" key="1">
    <citation type="submission" date="2015-02" db="EMBL/GenBank/DDBJ databases">
        <title>Complete genome sequence of Francisella noatunensis subsp. orientalis FNO190 isolated from farm-raised Nile tilapia in Brazil.</title>
        <authorList>
            <person name="Figueiredo H.C.P."/>
            <person name="Leal C.A.G."/>
            <person name="Pereira F.L."/>
            <person name="Soares S.C."/>
            <person name="Goncalves L.A."/>
            <person name="Dorella F.A."/>
            <person name="Carvalho A.F."/>
            <person name="Azevedo V.A.C."/>
        </authorList>
    </citation>
    <scope>NUCLEOTIDE SEQUENCE [LARGE SCALE GENOMIC DNA]</scope>
    <source>
        <strain evidence="14">FNO190</strain>
    </source>
</reference>
<feature type="region of interest" description="Disordered" evidence="10">
    <location>
        <begin position="286"/>
        <end position="307"/>
    </location>
</feature>
<dbReference type="EMBL" id="QPQM01000006">
    <property type="protein sequence ID" value="NIY56478.1"/>
    <property type="molecule type" value="Genomic_DNA"/>
</dbReference>
<dbReference type="PROSITE" id="PS00745">
    <property type="entry name" value="RF_PROK_I"/>
    <property type="match status" value="1"/>
</dbReference>
<dbReference type="Gene3D" id="3.30.70.1660">
    <property type="match status" value="2"/>
</dbReference>
<comment type="subcellular location">
    <subcellularLocation>
        <location evidence="2 7">Cytoplasm</location>
    </subcellularLocation>
</comment>
<dbReference type="Gene3D" id="3.30.160.20">
    <property type="match status" value="1"/>
</dbReference>
<evidence type="ECO:0000256" key="4">
    <source>
        <dbReference type="ARBA" id="ARBA00022481"/>
    </source>
</evidence>
<dbReference type="InterPro" id="IPR000352">
    <property type="entry name" value="Pep_chain_release_fac_I"/>
</dbReference>
<evidence type="ECO:0000256" key="2">
    <source>
        <dbReference type="ARBA" id="ARBA00004496"/>
    </source>
</evidence>
<keyword evidence="4 7" id="KW-0488">Methylation</keyword>
<dbReference type="GO" id="GO:0016149">
    <property type="term" value="F:translation release factor activity, codon specific"/>
    <property type="evidence" value="ECO:0007669"/>
    <property type="project" value="UniProtKB-UniRule"/>
</dbReference>
<keyword evidence="14" id="KW-1185">Reference proteome</keyword>
<dbReference type="Proteomes" id="UP000774689">
    <property type="component" value="Unassembled WGS sequence"/>
</dbReference>
<evidence type="ECO:0000256" key="10">
    <source>
        <dbReference type="SAM" id="MobiDB-lite"/>
    </source>
</evidence>
<dbReference type="GeneID" id="45433738"/>
<dbReference type="InterPro" id="IPR005139">
    <property type="entry name" value="PCRF"/>
</dbReference>
<evidence type="ECO:0000256" key="5">
    <source>
        <dbReference type="ARBA" id="ARBA00022490"/>
    </source>
</evidence>
<dbReference type="PANTHER" id="PTHR43804:SF7">
    <property type="entry name" value="LD18447P"/>
    <property type="match status" value="1"/>
</dbReference>
<feature type="modified residue" description="N5-methylglutamine" evidence="7">
    <location>
        <position position="237"/>
    </location>
</feature>
<comment type="function">
    <text evidence="1 7">Peptide chain release factor 1 directs the termination of translation in response to the peptide chain termination codons UAG and UAA.</text>
</comment>
<accession>A0AAP7FU04</accession>
<dbReference type="InterPro" id="IPR004373">
    <property type="entry name" value="RF-1"/>
</dbReference>
<dbReference type="EMBL" id="CP011923">
    <property type="protein sequence ID" value="AKN89254.1"/>
    <property type="molecule type" value="Genomic_DNA"/>
</dbReference>
<evidence type="ECO:0000256" key="9">
    <source>
        <dbReference type="SAM" id="Coils"/>
    </source>
</evidence>
<name>A0AAP7FU04_9GAMM</name>
<gene>
    <name evidence="7 13" type="primary">prfA</name>
    <name evidence="13" type="ORF">CHQ83_03775</name>
    <name evidence="12" type="ORF">FNO190_1656</name>
</gene>
<feature type="domain" description="Prokaryotic-type class I peptide chain release factors" evidence="11">
    <location>
        <begin position="230"/>
        <end position="246"/>
    </location>
</feature>
<dbReference type="InterPro" id="IPR050057">
    <property type="entry name" value="Prokaryotic/Mito_RF"/>
</dbReference>
<dbReference type="Gene3D" id="6.10.140.1950">
    <property type="match status" value="1"/>
</dbReference>
<keyword evidence="6 7" id="KW-0648">Protein biosynthesis</keyword>
<dbReference type="Proteomes" id="UP000035930">
    <property type="component" value="Chromosome"/>
</dbReference>
<evidence type="ECO:0000313" key="15">
    <source>
        <dbReference type="Proteomes" id="UP000774689"/>
    </source>
</evidence>
<dbReference type="AlphaFoldDB" id="A0AAP7FU04"/>
<evidence type="ECO:0000313" key="13">
    <source>
        <dbReference type="EMBL" id="NIY56478.1"/>
    </source>
</evidence>
<evidence type="ECO:0000256" key="7">
    <source>
        <dbReference type="HAMAP-Rule" id="MF_00093"/>
    </source>
</evidence>
<evidence type="ECO:0000256" key="1">
    <source>
        <dbReference type="ARBA" id="ARBA00002986"/>
    </source>
</evidence>
<sequence>MKDSIKTKLQSLIERHEEVSALLGEANIISDQNKFRDLSKEYSHLEPIVKAFKEYTQALEDKEAAYEMLNEKDVELVEMAKEELKLANEAIERLEDELQILLLPRDPNDDANIFLEIRAGTGGDEASIFSGDLFKMYSKYAEQRGWKIEVVSASEGEHGGYKEIISRIYGDGVYSQLKFESGAHRVQRVPATESQGRIHTSACTVAVMPEADEVEGIDINPADIKVDTFRASGAGGQHVNKTDSAIRITHIPTGVVVECQDQRSQHKNRAAAMSMLKSKLLQAEIDKQQKEQSDTRKNLVGSGDRSERIRTYNYPQGRVTDHRINLTLYKLDEVMEGSLDSIIQPLILEHQADLLATMSDE</sequence>
<comment type="PTM">
    <text evidence="7">Methylated by PrmC. Methylation increases the termination efficiency of RF1.</text>
</comment>
<dbReference type="Pfam" id="PF00472">
    <property type="entry name" value="RF-1"/>
    <property type="match status" value="1"/>
</dbReference>
<dbReference type="InterPro" id="IPR045853">
    <property type="entry name" value="Pep_chain_release_fac_I_sf"/>
</dbReference>
<dbReference type="NCBIfam" id="NF001859">
    <property type="entry name" value="PRK00591.1"/>
    <property type="match status" value="1"/>
</dbReference>
<evidence type="ECO:0000259" key="11">
    <source>
        <dbReference type="PROSITE" id="PS00745"/>
    </source>
</evidence>
<dbReference type="SUPFAM" id="SSF75620">
    <property type="entry name" value="Release factor"/>
    <property type="match status" value="1"/>
</dbReference>
<protein>
    <recommendedName>
        <fullName evidence="7 8">Peptide chain release factor 1</fullName>
        <shortName evidence="7">RF-1</shortName>
    </recommendedName>
</protein>
<dbReference type="RefSeq" id="WP_014714703.1">
    <property type="nucleotide sequence ID" value="NZ_CP011923.2"/>
</dbReference>
<evidence type="ECO:0000256" key="3">
    <source>
        <dbReference type="ARBA" id="ARBA00010835"/>
    </source>
</evidence>
<keyword evidence="9" id="KW-0175">Coiled coil</keyword>
<comment type="similarity">
    <text evidence="3 7">Belongs to the prokaryotic/mitochondrial release factor family.</text>
</comment>
<feature type="coiled-coil region" evidence="9">
    <location>
        <begin position="52"/>
        <end position="101"/>
    </location>
</feature>
<evidence type="ECO:0000313" key="14">
    <source>
        <dbReference type="Proteomes" id="UP000035930"/>
    </source>
</evidence>
<proteinExistence type="inferred from homology"/>